<dbReference type="EMBL" id="QFYP01000001">
    <property type="protein sequence ID" value="RAK60560.1"/>
    <property type="molecule type" value="Genomic_DNA"/>
</dbReference>
<dbReference type="AlphaFoldDB" id="A0A328AZL2"/>
<reference evidence="3" key="1">
    <citation type="submission" date="2018-05" db="EMBL/GenBank/DDBJ databases">
        <authorList>
            <person name="Li X."/>
        </authorList>
    </citation>
    <scope>NUCLEOTIDE SEQUENCE [LARGE SCALE GENOMIC DNA]</scope>
    <source>
        <strain evidence="3">HKS-05</strain>
    </source>
</reference>
<evidence type="ECO:0000256" key="1">
    <source>
        <dbReference type="SAM" id="SignalP"/>
    </source>
</evidence>
<organism evidence="2 3">
    <name type="scientific">Phenylobacterium hankyongense</name>
    <dbReference type="NCBI Taxonomy" id="1813876"/>
    <lineage>
        <taxon>Bacteria</taxon>
        <taxon>Pseudomonadati</taxon>
        <taxon>Pseudomonadota</taxon>
        <taxon>Alphaproteobacteria</taxon>
        <taxon>Caulobacterales</taxon>
        <taxon>Caulobacteraceae</taxon>
        <taxon>Phenylobacterium</taxon>
    </lineage>
</organism>
<dbReference type="Proteomes" id="UP000249842">
    <property type="component" value="Unassembled WGS sequence"/>
</dbReference>
<name>A0A328AZL2_9CAUL</name>
<feature type="signal peptide" evidence="1">
    <location>
        <begin position="1"/>
        <end position="24"/>
    </location>
</feature>
<evidence type="ECO:0000313" key="2">
    <source>
        <dbReference type="EMBL" id="RAK60560.1"/>
    </source>
</evidence>
<gene>
    <name evidence="2" type="ORF">DJ021_12470</name>
</gene>
<accession>A0A328AZL2</accession>
<keyword evidence="1" id="KW-0732">Signal</keyword>
<keyword evidence="3" id="KW-1185">Reference proteome</keyword>
<evidence type="ECO:0000313" key="3">
    <source>
        <dbReference type="Proteomes" id="UP000249842"/>
    </source>
</evidence>
<comment type="caution">
    <text evidence="2">The sequence shown here is derived from an EMBL/GenBank/DDBJ whole genome shotgun (WGS) entry which is preliminary data.</text>
</comment>
<dbReference type="RefSeq" id="WP_111457853.1">
    <property type="nucleotide sequence ID" value="NZ_QFYP01000001.1"/>
</dbReference>
<protein>
    <submittedName>
        <fullName evidence="2">Uncharacterized protein</fullName>
    </submittedName>
</protein>
<feature type="chain" id="PRO_5016344846" evidence="1">
    <location>
        <begin position="25"/>
        <end position="114"/>
    </location>
</feature>
<sequence>MKVRKTLVALAGLALLLSAGVASAHDRGRYYEGRYVTTYRPEVRYVRRTIVVRERVWRPVRHRIHPRAVYMSPYYGYGPSYYRYGPSYAYSDIPPWERHHQHERWERERWERPW</sequence>
<proteinExistence type="predicted"/>